<keyword evidence="3" id="KW-1185">Reference proteome</keyword>
<keyword evidence="1" id="KW-0732">Signal</keyword>
<feature type="signal peptide" evidence="1">
    <location>
        <begin position="1"/>
        <end position="24"/>
    </location>
</feature>
<gene>
    <name evidence="2" type="ORF">PAPYR_3</name>
</gene>
<feature type="chain" id="PRO_5047402349" description="Secreted protein" evidence="1">
    <location>
        <begin position="25"/>
        <end position="98"/>
    </location>
</feature>
<reference evidence="2" key="1">
    <citation type="journal article" date="2022" name="bioRxiv">
        <title>Genomics of Preaxostyla Flagellates Illuminates Evolutionary Transitions and the Path Towards Mitochondrial Loss.</title>
        <authorList>
            <person name="Novak L.V.F."/>
            <person name="Treitli S.C."/>
            <person name="Pyrih J."/>
            <person name="Halakuc P."/>
            <person name="Pipaliya S.V."/>
            <person name="Vacek V."/>
            <person name="Brzon O."/>
            <person name="Soukal P."/>
            <person name="Eme L."/>
            <person name="Dacks J.B."/>
            <person name="Karnkowska A."/>
            <person name="Elias M."/>
            <person name="Hampl V."/>
        </authorList>
    </citation>
    <scope>NUCLEOTIDE SEQUENCE</scope>
    <source>
        <strain evidence="2">RCP-MX</strain>
    </source>
</reference>
<evidence type="ECO:0000256" key="1">
    <source>
        <dbReference type="SAM" id="SignalP"/>
    </source>
</evidence>
<proteinExistence type="predicted"/>
<comment type="caution">
    <text evidence="2">The sequence shown here is derived from an EMBL/GenBank/DDBJ whole genome shotgun (WGS) entry which is preliminary data.</text>
</comment>
<sequence>MDLARRHLHVRFVFFFFPPRFVASFDIVRVFASSLTKRQSIYSPFYSNNAFIHRTPHRSVPGIFQGTNFFRRDESNPFLERVWEIEWYRCRSHLSTPQ</sequence>
<accession>A0ABQ8UZ23</accession>
<evidence type="ECO:0000313" key="3">
    <source>
        <dbReference type="Proteomes" id="UP001141327"/>
    </source>
</evidence>
<dbReference type="EMBL" id="JAPMOS010000001">
    <property type="protein sequence ID" value="KAJ4462815.1"/>
    <property type="molecule type" value="Genomic_DNA"/>
</dbReference>
<organism evidence="2 3">
    <name type="scientific">Paratrimastix pyriformis</name>
    <dbReference type="NCBI Taxonomy" id="342808"/>
    <lineage>
        <taxon>Eukaryota</taxon>
        <taxon>Metamonada</taxon>
        <taxon>Preaxostyla</taxon>
        <taxon>Paratrimastigidae</taxon>
        <taxon>Paratrimastix</taxon>
    </lineage>
</organism>
<protein>
    <recommendedName>
        <fullName evidence="4">Secreted protein</fullName>
    </recommendedName>
</protein>
<dbReference type="Proteomes" id="UP001141327">
    <property type="component" value="Unassembled WGS sequence"/>
</dbReference>
<name>A0ABQ8UZ23_9EUKA</name>
<evidence type="ECO:0000313" key="2">
    <source>
        <dbReference type="EMBL" id="KAJ4462815.1"/>
    </source>
</evidence>
<evidence type="ECO:0008006" key="4">
    <source>
        <dbReference type="Google" id="ProtNLM"/>
    </source>
</evidence>